<protein>
    <submittedName>
        <fullName evidence="1">Uncharacterized protein</fullName>
    </submittedName>
</protein>
<sequence>MIRRLVSKTVFVVCAGAAVVTFSTPQKARAEHIVTDYEAGKLTLASLTATPPAVHHSYRRVHYSRKGAAHQNVVRVAYHGHSSRKLVHNVVYHHGKKASKHRSRT</sequence>
<dbReference type="Proteomes" id="UP000516349">
    <property type="component" value="Chromosome"/>
</dbReference>
<dbReference type="RefSeq" id="WP_203412976.1">
    <property type="nucleotide sequence ID" value="NZ_CP060244.1"/>
</dbReference>
<evidence type="ECO:0000313" key="2">
    <source>
        <dbReference type="Proteomes" id="UP000516349"/>
    </source>
</evidence>
<accession>A0A7H1NSH8</accession>
<keyword evidence="2" id="KW-1185">Reference proteome</keyword>
<proteinExistence type="predicted"/>
<reference evidence="1 2" key="1">
    <citation type="submission" date="2020-08" db="EMBL/GenBank/DDBJ databases">
        <title>Complete genome sequence of Entomobacter blattae G55GP.</title>
        <authorList>
            <person name="Poehlein A."/>
            <person name="Guzman J."/>
            <person name="Daniel R."/>
            <person name="Vilcinskas A."/>
        </authorList>
    </citation>
    <scope>NUCLEOTIDE SEQUENCE [LARGE SCALE GENOMIC DNA]</scope>
    <source>
        <strain evidence="1 2">G55GP</strain>
    </source>
</reference>
<evidence type="ECO:0000313" key="1">
    <source>
        <dbReference type="EMBL" id="QNT78738.1"/>
    </source>
</evidence>
<dbReference type="KEGG" id="ebla:JGUZn3_15150"/>
<organism evidence="1 2">
    <name type="scientific">Entomobacter blattae</name>
    <dbReference type="NCBI Taxonomy" id="2762277"/>
    <lineage>
        <taxon>Bacteria</taxon>
        <taxon>Pseudomonadati</taxon>
        <taxon>Pseudomonadota</taxon>
        <taxon>Alphaproteobacteria</taxon>
        <taxon>Acetobacterales</taxon>
        <taxon>Acetobacteraceae</taxon>
        <taxon>Entomobacter</taxon>
    </lineage>
</organism>
<gene>
    <name evidence="1" type="ORF">JGUZn3_15150</name>
</gene>
<dbReference type="EMBL" id="CP060244">
    <property type="protein sequence ID" value="QNT78738.1"/>
    <property type="molecule type" value="Genomic_DNA"/>
</dbReference>
<name>A0A7H1NSH8_9PROT</name>
<dbReference type="AlphaFoldDB" id="A0A7H1NSH8"/>